<proteinExistence type="predicted"/>
<comment type="caution">
    <text evidence="1">The sequence shown here is derived from an EMBL/GenBank/DDBJ whole genome shotgun (WGS) entry which is preliminary data.</text>
</comment>
<sequence>MAHKMLYEIKKHGKAMITKEHNKIDSLRKV</sequence>
<dbReference type="EMBL" id="BARU01046692">
    <property type="protein sequence ID" value="GAH92610.1"/>
    <property type="molecule type" value="Genomic_DNA"/>
</dbReference>
<feature type="non-terminal residue" evidence="1">
    <location>
        <position position="30"/>
    </location>
</feature>
<accession>X1KG54</accession>
<dbReference type="AlphaFoldDB" id="X1KG54"/>
<reference evidence="1" key="1">
    <citation type="journal article" date="2014" name="Front. Microbiol.">
        <title>High frequency of phylogenetically diverse reductive dehalogenase-homologous genes in deep subseafloor sedimentary metagenomes.</title>
        <authorList>
            <person name="Kawai M."/>
            <person name="Futagami T."/>
            <person name="Toyoda A."/>
            <person name="Takaki Y."/>
            <person name="Nishi S."/>
            <person name="Hori S."/>
            <person name="Arai W."/>
            <person name="Tsubouchi T."/>
            <person name="Morono Y."/>
            <person name="Uchiyama I."/>
            <person name="Ito T."/>
            <person name="Fujiyama A."/>
            <person name="Inagaki F."/>
            <person name="Takami H."/>
        </authorList>
    </citation>
    <scope>NUCLEOTIDE SEQUENCE</scope>
    <source>
        <strain evidence="1">Expedition CK06-06</strain>
    </source>
</reference>
<name>X1KG54_9ZZZZ</name>
<protein>
    <submittedName>
        <fullName evidence="1">Uncharacterized protein</fullName>
    </submittedName>
</protein>
<evidence type="ECO:0000313" key="1">
    <source>
        <dbReference type="EMBL" id="GAH92610.1"/>
    </source>
</evidence>
<gene>
    <name evidence="1" type="ORF">S03H2_70312</name>
</gene>
<organism evidence="1">
    <name type="scientific">marine sediment metagenome</name>
    <dbReference type="NCBI Taxonomy" id="412755"/>
    <lineage>
        <taxon>unclassified sequences</taxon>
        <taxon>metagenomes</taxon>
        <taxon>ecological metagenomes</taxon>
    </lineage>
</organism>